<evidence type="ECO:0000256" key="1">
    <source>
        <dbReference type="ARBA" id="ARBA00023172"/>
    </source>
</evidence>
<gene>
    <name evidence="3" type="ORF">G6F64_005270</name>
</gene>
<protein>
    <recommendedName>
        <fullName evidence="5">Tyr recombinase domain-containing protein</fullName>
    </recommendedName>
</protein>
<dbReference type="AlphaFoldDB" id="A0A9P6XB48"/>
<keyword evidence="1" id="KW-0233">DNA recombination</keyword>
<name>A0A9P6XB48_RHIOR</name>
<dbReference type="GO" id="GO:0015074">
    <property type="term" value="P:DNA integration"/>
    <property type="evidence" value="ECO:0007669"/>
    <property type="project" value="InterPro"/>
</dbReference>
<reference evidence="3" key="1">
    <citation type="journal article" date="2020" name="Microb. Genom.">
        <title>Genetic diversity of clinical and environmental Mucorales isolates obtained from an investigation of mucormycosis cases among solid organ transplant recipients.</title>
        <authorList>
            <person name="Nguyen M.H."/>
            <person name="Kaul D."/>
            <person name="Muto C."/>
            <person name="Cheng S.J."/>
            <person name="Richter R.A."/>
            <person name="Bruno V.M."/>
            <person name="Liu G."/>
            <person name="Beyhan S."/>
            <person name="Sundermann A.J."/>
            <person name="Mounaud S."/>
            <person name="Pasculle A.W."/>
            <person name="Nierman W.C."/>
            <person name="Driscoll E."/>
            <person name="Cumbie R."/>
            <person name="Clancy C.J."/>
            <person name="Dupont C.L."/>
        </authorList>
    </citation>
    <scope>NUCLEOTIDE SEQUENCE</scope>
    <source>
        <strain evidence="3">GL11</strain>
    </source>
</reference>
<feature type="region of interest" description="Disordered" evidence="2">
    <location>
        <begin position="195"/>
        <end position="218"/>
    </location>
</feature>
<dbReference type="Gene3D" id="1.10.443.10">
    <property type="entry name" value="Intergrase catalytic core"/>
    <property type="match status" value="1"/>
</dbReference>
<keyword evidence="4" id="KW-1185">Reference proteome</keyword>
<evidence type="ECO:0000313" key="3">
    <source>
        <dbReference type="EMBL" id="KAG1309485.1"/>
    </source>
</evidence>
<evidence type="ECO:0000256" key="2">
    <source>
        <dbReference type="SAM" id="MobiDB-lite"/>
    </source>
</evidence>
<evidence type="ECO:0000313" key="4">
    <source>
        <dbReference type="Proteomes" id="UP000716291"/>
    </source>
</evidence>
<dbReference type="EMBL" id="JAANQT010000630">
    <property type="protein sequence ID" value="KAG1309485.1"/>
    <property type="molecule type" value="Genomic_DNA"/>
</dbReference>
<dbReference type="Proteomes" id="UP000716291">
    <property type="component" value="Unassembled WGS sequence"/>
</dbReference>
<organism evidence="3 4">
    <name type="scientific">Rhizopus oryzae</name>
    <name type="common">Mucormycosis agent</name>
    <name type="synonym">Rhizopus arrhizus var. delemar</name>
    <dbReference type="NCBI Taxonomy" id="64495"/>
    <lineage>
        <taxon>Eukaryota</taxon>
        <taxon>Fungi</taxon>
        <taxon>Fungi incertae sedis</taxon>
        <taxon>Mucoromycota</taxon>
        <taxon>Mucoromycotina</taxon>
        <taxon>Mucoromycetes</taxon>
        <taxon>Mucorales</taxon>
        <taxon>Mucorineae</taxon>
        <taxon>Rhizopodaceae</taxon>
        <taxon>Rhizopus</taxon>
    </lineage>
</organism>
<accession>A0A9P6XB48</accession>
<evidence type="ECO:0008006" key="5">
    <source>
        <dbReference type="Google" id="ProtNLM"/>
    </source>
</evidence>
<dbReference type="GO" id="GO:0006310">
    <property type="term" value="P:DNA recombination"/>
    <property type="evidence" value="ECO:0007669"/>
    <property type="project" value="UniProtKB-KW"/>
</dbReference>
<proteinExistence type="predicted"/>
<dbReference type="SUPFAM" id="SSF56349">
    <property type="entry name" value="DNA breaking-rejoining enzymes"/>
    <property type="match status" value="1"/>
</dbReference>
<dbReference type="GO" id="GO:0003677">
    <property type="term" value="F:DNA binding"/>
    <property type="evidence" value="ECO:0007669"/>
    <property type="project" value="InterPro"/>
</dbReference>
<dbReference type="OrthoDB" id="2221171at2759"/>
<feature type="compositionally biased region" description="Polar residues" evidence="2">
    <location>
        <begin position="198"/>
        <end position="218"/>
    </location>
</feature>
<comment type="caution">
    <text evidence="3">The sequence shown here is derived from an EMBL/GenBank/DDBJ whole genome shotgun (WGS) entry which is preliminary data.</text>
</comment>
<dbReference type="InterPro" id="IPR011010">
    <property type="entry name" value="DNA_brk_join_enz"/>
</dbReference>
<sequence length="218" mass="24201">MARPRPDSGRLRFQDIVFNFEASNNSIPTGVKTHFREPKGTQVNTTRLSLLQDTRLCPVSTLYLFISKSNHLRVNLPIDHTLFLARIDKREQVASIRPSTMSSWVKSIMERSGVDTTIYKAYSIRSASSTKVVEKGCSIQAVKEHAGWSLNSNTSEIFYYKPTNQDSSSTAITHSSFSQAENCIILGDGVEPTEIDLGTTNDPNVGKTKSNNVMDAHS</sequence>
<dbReference type="InterPro" id="IPR013762">
    <property type="entry name" value="Integrase-like_cat_sf"/>
</dbReference>